<comment type="caution">
    <text evidence="1">The sequence shown here is derived from an EMBL/GenBank/DDBJ whole genome shotgun (WGS) entry which is preliminary data.</text>
</comment>
<feature type="non-terminal residue" evidence="1">
    <location>
        <position position="1"/>
    </location>
</feature>
<accession>A0AAV5SXJ1</accession>
<dbReference type="EMBL" id="BTSX01000003">
    <property type="protein sequence ID" value="GMS87828.1"/>
    <property type="molecule type" value="Genomic_DNA"/>
</dbReference>
<name>A0AAV5SXJ1_9BILA</name>
<evidence type="ECO:0000313" key="1">
    <source>
        <dbReference type="EMBL" id="GMS87828.1"/>
    </source>
</evidence>
<gene>
    <name evidence="1" type="ORF">PENTCL1PPCAC_10003</name>
</gene>
<dbReference type="AlphaFoldDB" id="A0AAV5SXJ1"/>
<organism evidence="1 2">
    <name type="scientific">Pristionchus entomophagus</name>
    <dbReference type="NCBI Taxonomy" id="358040"/>
    <lineage>
        <taxon>Eukaryota</taxon>
        <taxon>Metazoa</taxon>
        <taxon>Ecdysozoa</taxon>
        <taxon>Nematoda</taxon>
        <taxon>Chromadorea</taxon>
        <taxon>Rhabditida</taxon>
        <taxon>Rhabditina</taxon>
        <taxon>Diplogasteromorpha</taxon>
        <taxon>Diplogasteroidea</taxon>
        <taxon>Neodiplogasteridae</taxon>
        <taxon>Pristionchus</taxon>
    </lineage>
</organism>
<reference evidence="1" key="1">
    <citation type="submission" date="2023-10" db="EMBL/GenBank/DDBJ databases">
        <title>Genome assembly of Pristionchus species.</title>
        <authorList>
            <person name="Yoshida K."/>
            <person name="Sommer R.J."/>
        </authorList>
    </citation>
    <scope>NUCLEOTIDE SEQUENCE</scope>
    <source>
        <strain evidence="1">RS0144</strain>
    </source>
</reference>
<sequence>QCLEARCASAAKLYVKINEESDPFRISKIRCNSSKWMANGAAIYSAASARDCNAGTCKKFHPQAKEDFTPLVLVPATEQTTHKCATTEKCPNGFASLNYDGYPLNQLDKGVDKLTCT</sequence>
<protein>
    <submittedName>
        <fullName evidence="1">Uncharacterized protein</fullName>
    </submittedName>
</protein>
<dbReference type="Proteomes" id="UP001432027">
    <property type="component" value="Unassembled WGS sequence"/>
</dbReference>
<keyword evidence="2" id="KW-1185">Reference proteome</keyword>
<proteinExistence type="predicted"/>
<evidence type="ECO:0000313" key="2">
    <source>
        <dbReference type="Proteomes" id="UP001432027"/>
    </source>
</evidence>
<feature type="non-terminal residue" evidence="1">
    <location>
        <position position="117"/>
    </location>
</feature>